<evidence type="ECO:0000313" key="2">
    <source>
        <dbReference type="EMBL" id="JAD75042.1"/>
    </source>
</evidence>
<reference evidence="2" key="1">
    <citation type="submission" date="2014-09" db="EMBL/GenBank/DDBJ databases">
        <authorList>
            <person name="Magalhaes I.L.F."/>
            <person name="Oliveira U."/>
            <person name="Santos F.R."/>
            <person name="Vidigal T.H.D.A."/>
            <person name="Brescovit A.D."/>
            <person name="Santos A.J."/>
        </authorList>
    </citation>
    <scope>NUCLEOTIDE SEQUENCE</scope>
    <source>
        <tissue evidence="2">Shoot tissue taken approximately 20 cm above the soil surface</tissue>
    </source>
</reference>
<feature type="region of interest" description="Disordered" evidence="1">
    <location>
        <begin position="54"/>
        <end position="120"/>
    </location>
</feature>
<accession>A0A0A9PH63</accession>
<feature type="compositionally biased region" description="Low complexity" evidence="1">
    <location>
        <begin position="80"/>
        <end position="96"/>
    </location>
</feature>
<dbReference type="EMBL" id="GBRH01222853">
    <property type="protein sequence ID" value="JAD75042.1"/>
    <property type="molecule type" value="Transcribed_RNA"/>
</dbReference>
<sequence>MYALSSMEQLVAFSSPMRNVASSWRAEASIALAQSAGTEVVEERAGTEVLVERAAGAPARRESAVRRPWERESAESTSLDPTAPRRTAARARPSSADSRRRRRSGSEGAGSAESRDHGAA</sequence>
<reference evidence="2" key="2">
    <citation type="journal article" date="2015" name="Data Brief">
        <title>Shoot transcriptome of the giant reed, Arundo donax.</title>
        <authorList>
            <person name="Barrero R.A."/>
            <person name="Guerrero F.D."/>
            <person name="Moolhuijzen P."/>
            <person name="Goolsby J.A."/>
            <person name="Tidwell J."/>
            <person name="Bellgard S.E."/>
            <person name="Bellgard M.I."/>
        </authorList>
    </citation>
    <scope>NUCLEOTIDE SEQUENCE</scope>
    <source>
        <tissue evidence="2">Shoot tissue taken approximately 20 cm above the soil surface</tissue>
    </source>
</reference>
<evidence type="ECO:0000256" key="1">
    <source>
        <dbReference type="SAM" id="MobiDB-lite"/>
    </source>
</evidence>
<proteinExistence type="predicted"/>
<dbReference type="AlphaFoldDB" id="A0A0A9PH63"/>
<feature type="compositionally biased region" description="Basic and acidic residues" evidence="1">
    <location>
        <begin position="59"/>
        <end position="74"/>
    </location>
</feature>
<organism evidence="2">
    <name type="scientific">Arundo donax</name>
    <name type="common">Giant reed</name>
    <name type="synonym">Donax arundinaceus</name>
    <dbReference type="NCBI Taxonomy" id="35708"/>
    <lineage>
        <taxon>Eukaryota</taxon>
        <taxon>Viridiplantae</taxon>
        <taxon>Streptophyta</taxon>
        <taxon>Embryophyta</taxon>
        <taxon>Tracheophyta</taxon>
        <taxon>Spermatophyta</taxon>
        <taxon>Magnoliopsida</taxon>
        <taxon>Liliopsida</taxon>
        <taxon>Poales</taxon>
        <taxon>Poaceae</taxon>
        <taxon>PACMAD clade</taxon>
        <taxon>Arundinoideae</taxon>
        <taxon>Arundineae</taxon>
        <taxon>Arundo</taxon>
    </lineage>
</organism>
<protein>
    <submittedName>
        <fullName evidence="2">Uncharacterized protein</fullName>
    </submittedName>
</protein>
<name>A0A0A9PH63_ARUDO</name>